<dbReference type="AlphaFoldDB" id="A0A8H3ENT4"/>
<dbReference type="PANTHER" id="PTHR31126">
    <property type="entry name" value="TYROSINE-PROTEIN PHOSPHATASE"/>
    <property type="match status" value="1"/>
</dbReference>
<dbReference type="Gene3D" id="3.90.190.10">
    <property type="entry name" value="Protein tyrosine phosphatase superfamily"/>
    <property type="match status" value="1"/>
</dbReference>
<dbReference type="SUPFAM" id="SSF52799">
    <property type="entry name" value="(Phosphotyrosine protein) phosphatases II"/>
    <property type="match status" value="1"/>
</dbReference>
<sequence>MKAAIQFDWIASVQIVYYNQKLDVGTQADEFSYCPIILHLSKAAERHPKQAPILQVSYKFHNSYRNVTNTSQTDAAVTQSPISTHIMQQSSENETINPSPSTAPHTQEEPETPLPSPPFITSIKGIPNLRTIGNLPTSNQKTTLPHIYRSAEPSRLAPESELLLTQTLGIQTIFDLRSAGELTNHTLRALPGLDNLHTPVYENKDVSPAEIAKTVSQYGDSAGVEGFVESYCRILEAGINAFRSFFDHLLKYPRQAVLVHCTAGKDRTGVLIALVLKLVGVADELVADEYALTEMGLREWREGIVKLLLTSEELKGDEVKIRRMLSARREVMVAWLVVLRERYGGAEGYLKTNLGFTDEEIARIREGIEAEMRRR</sequence>
<protein>
    <recommendedName>
        <fullName evidence="2">Tyrosine specific protein phosphatases domain-containing protein</fullName>
    </recommendedName>
</protein>
<evidence type="ECO:0000313" key="3">
    <source>
        <dbReference type="EMBL" id="CAF9908639.1"/>
    </source>
</evidence>
<dbReference type="Pfam" id="PF13350">
    <property type="entry name" value="Y_phosphatase3"/>
    <property type="match status" value="1"/>
</dbReference>
<dbReference type="PROSITE" id="PS50056">
    <property type="entry name" value="TYR_PHOSPHATASE_2"/>
    <property type="match status" value="1"/>
</dbReference>
<dbReference type="EMBL" id="CAJPDQ010000004">
    <property type="protein sequence ID" value="CAF9908639.1"/>
    <property type="molecule type" value="Genomic_DNA"/>
</dbReference>
<organism evidence="3 4">
    <name type="scientific">Gomphillus americanus</name>
    <dbReference type="NCBI Taxonomy" id="1940652"/>
    <lineage>
        <taxon>Eukaryota</taxon>
        <taxon>Fungi</taxon>
        <taxon>Dikarya</taxon>
        <taxon>Ascomycota</taxon>
        <taxon>Pezizomycotina</taxon>
        <taxon>Lecanoromycetes</taxon>
        <taxon>OSLEUM clade</taxon>
        <taxon>Ostropomycetidae</taxon>
        <taxon>Ostropales</taxon>
        <taxon>Graphidaceae</taxon>
        <taxon>Gomphilloideae</taxon>
        <taxon>Gomphillus</taxon>
    </lineage>
</organism>
<dbReference type="InterPro" id="IPR016130">
    <property type="entry name" value="Tyr_Pase_AS"/>
</dbReference>
<dbReference type="InterPro" id="IPR026893">
    <property type="entry name" value="Tyr/Ser_Pase_IphP-type"/>
</dbReference>
<dbReference type="Proteomes" id="UP000664169">
    <property type="component" value="Unassembled WGS sequence"/>
</dbReference>
<dbReference type="PANTHER" id="PTHR31126:SF1">
    <property type="entry name" value="TYROSINE SPECIFIC PROTEIN PHOSPHATASES DOMAIN-CONTAINING PROTEIN"/>
    <property type="match status" value="1"/>
</dbReference>
<proteinExistence type="predicted"/>
<dbReference type="OrthoDB" id="449382at2759"/>
<evidence type="ECO:0000313" key="4">
    <source>
        <dbReference type="Proteomes" id="UP000664169"/>
    </source>
</evidence>
<feature type="region of interest" description="Disordered" evidence="1">
    <location>
        <begin position="87"/>
        <end position="120"/>
    </location>
</feature>
<name>A0A8H3ENT4_9LECA</name>
<dbReference type="PROSITE" id="PS00383">
    <property type="entry name" value="TYR_PHOSPHATASE_1"/>
    <property type="match status" value="1"/>
</dbReference>
<accession>A0A8H3ENT4</accession>
<dbReference type="GO" id="GO:0004721">
    <property type="term" value="F:phosphoprotein phosphatase activity"/>
    <property type="evidence" value="ECO:0007669"/>
    <property type="project" value="InterPro"/>
</dbReference>
<keyword evidence="4" id="KW-1185">Reference proteome</keyword>
<evidence type="ECO:0000259" key="2">
    <source>
        <dbReference type="PROSITE" id="PS50056"/>
    </source>
</evidence>
<comment type="caution">
    <text evidence="3">The sequence shown here is derived from an EMBL/GenBank/DDBJ whole genome shotgun (WGS) entry which is preliminary data.</text>
</comment>
<dbReference type="InterPro" id="IPR029021">
    <property type="entry name" value="Prot-tyrosine_phosphatase-like"/>
</dbReference>
<reference evidence="3" key="1">
    <citation type="submission" date="2021-03" db="EMBL/GenBank/DDBJ databases">
        <authorList>
            <person name="Tagirdzhanova G."/>
        </authorList>
    </citation>
    <scope>NUCLEOTIDE SEQUENCE</scope>
</reference>
<dbReference type="InterPro" id="IPR000387">
    <property type="entry name" value="Tyr_Pase_dom"/>
</dbReference>
<evidence type="ECO:0000256" key="1">
    <source>
        <dbReference type="SAM" id="MobiDB-lite"/>
    </source>
</evidence>
<feature type="compositionally biased region" description="Polar residues" evidence="1">
    <location>
        <begin position="87"/>
        <end position="105"/>
    </location>
</feature>
<feature type="domain" description="Tyrosine specific protein phosphatases" evidence="2">
    <location>
        <begin position="236"/>
        <end position="306"/>
    </location>
</feature>
<gene>
    <name evidence="3" type="ORF">GOMPHAMPRED_006231</name>
</gene>